<dbReference type="Gene3D" id="2.60.40.3110">
    <property type="match status" value="1"/>
</dbReference>
<feature type="domain" description="PapC-like C-terminal" evidence="11">
    <location>
        <begin position="764"/>
        <end position="827"/>
    </location>
</feature>
<keyword evidence="5 10" id="KW-1029">Fimbrium biogenesis</keyword>
<comment type="similarity">
    <text evidence="2 10">Belongs to the fimbrial export usher family.</text>
</comment>
<dbReference type="SUPFAM" id="SSF141729">
    <property type="entry name" value="FimD N-terminal domain-like"/>
    <property type="match status" value="1"/>
</dbReference>
<dbReference type="Pfam" id="PF13953">
    <property type="entry name" value="PapC_C"/>
    <property type="match status" value="1"/>
</dbReference>
<keyword evidence="3 10" id="KW-0813">Transport</keyword>
<dbReference type="InterPro" id="IPR025885">
    <property type="entry name" value="PapC_N"/>
</dbReference>
<dbReference type="Gene3D" id="3.10.20.410">
    <property type="match status" value="1"/>
</dbReference>
<comment type="subcellular location">
    <subcellularLocation>
        <location evidence="1 10">Cell outer membrane</location>
        <topology evidence="1 10">Multi-pass membrane protein</topology>
    </subcellularLocation>
</comment>
<evidence type="ECO:0000256" key="3">
    <source>
        <dbReference type="ARBA" id="ARBA00022448"/>
    </source>
</evidence>
<sequence>MRWKAFNVIFFNNQLEKKQLCSFVFFLVTLSSLIFLPEIIAQDYFPLSALEISNAEQAVIDLSTFSSPGGQLLGTYRVTVLFNGTEKENKDINFVQKNGKLFAALTVDDLRRFGVKITAFPALMKLPANQILYNIEDYIPYATILFDFHQQRLEINIPQAVMDNQARDTVPTDLWQQGESAFLISYDFSGSHNHNHNITSQNYYLNLHNGINIGAWRFRNQLVYNYDSQAGKNNLSSVNSYIQRDIHKLKSQIILGETFTTNEVFESIKFIGASIISDDLMLPSSQHDFAPVIRGIAQTHARVTVRQNNYVIYENYVPPGPFEISDLYAIYGSGNLHVTITEDNGKQTKFIQPFSSVPIMQREGKLKYQFTLGRFAGSKKNSYQPYFSELVSIYGVSNRLSLLSGIQAAENYLSLSLGLGLGLGLDNFGAIFFNAIFADAKLANNRRKKGQSYKIQYEKSIDEIGTSFNFSGNFYTSPEYYSFLEVNRPLKKQDTANGQNKLSQFQFTLNQNMYDFGNFYFSAYWQNYRRTKGTTQSLSAGYNINIADITFGINLFFNNNDESTENKDKQIAFNVSVPFSKWLPSGWITYNINNNTINGQQLAVNGTLLDNDELLYNVRLDNNYTSLKELGGGISVNYTNSLARMNVGYNYNNNECSFNYGLSGGVIVHRNGIVFSQPLGETIILVKADGAMQTKILNHRGIKTDARGYAVIPYSEPYNYNYITIDTESLANGVDIDNPVQKVVPTRGAVATVNFNVRRGNRILVKLSQNNKPVPFGAIATLIDGDSHGIVGDDGELYLNAVPDLANIKVQWGKDEQQQCYVKLDLSKLAKELDILEIDADCYIDKHFSV</sequence>
<keyword evidence="7" id="KW-0732">Signal</keyword>
<accession>D2U3Y2</accession>
<evidence type="ECO:0000313" key="13">
    <source>
        <dbReference type="EMBL" id="CBA76166.1"/>
    </source>
</evidence>
<organism evidence="13">
    <name type="scientific">Arsenophonus nasoniae</name>
    <name type="common">son-killer infecting Nasonia vitripennis</name>
    <dbReference type="NCBI Taxonomy" id="638"/>
    <lineage>
        <taxon>Bacteria</taxon>
        <taxon>Pseudomonadati</taxon>
        <taxon>Pseudomonadota</taxon>
        <taxon>Gammaproteobacteria</taxon>
        <taxon>Enterobacterales</taxon>
        <taxon>Morganellaceae</taxon>
        <taxon>Arsenophonus</taxon>
    </lineage>
</organism>
<dbReference type="InterPro" id="IPR042186">
    <property type="entry name" value="FimD_plug_dom"/>
</dbReference>
<dbReference type="InterPro" id="IPR000015">
    <property type="entry name" value="Fimb_usher"/>
</dbReference>
<evidence type="ECO:0000259" key="11">
    <source>
        <dbReference type="Pfam" id="PF13953"/>
    </source>
</evidence>
<evidence type="ECO:0000256" key="1">
    <source>
        <dbReference type="ARBA" id="ARBA00004571"/>
    </source>
</evidence>
<gene>
    <name evidence="13" type="ORF">ARN_33870</name>
</gene>
<evidence type="ECO:0000256" key="4">
    <source>
        <dbReference type="ARBA" id="ARBA00022452"/>
    </source>
</evidence>
<proteinExistence type="inferred from homology"/>
<evidence type="ECO:0000256" key="2">
    <source>
        <dbReference type="ARBA" id="ARBA00008064"/>
    </source>
</evidence>
<dbReference type="PANTHER" id="PTHR30451">
    <property type="entry name" value="OUTER MEMBRANE USHER PROTEIN"/>
    <property type="match status" value="1"/>
</dbReference>
<feature type="domain" description="PapC N-terminal" evidence="12">
    <location>
        <begin position="49"/>
        <end position="189"/>
    </location>
</feature>
<evidence type="ECO:0000256" key="9">
    <source>
        <dbReference type="ARBA" id="ARBA00023237"/>
    </source>
</evidence>
<dbReference type="Pfam" id="PF13954">
    <property type="entry name" value="PapC_N"/>
    <property type="match status" value="1"/>
</dbReference>
<dbReference type="InterPro" id="IPR025949">
    <property type="entry name" value="PapC-like_C"/>
</dbReference>
<protein>
    <submittedName>
        <fullName evidence="13">Fimbrial outer membrane usher protein</fullName>
    </submittedName>
</protein>
<dbReference type="PROSITE" id="PS01151">
    <property type="entry name" value="FIMBRIAL_USHER"/>
    <property type="match status" value="1"/>
</dbReference>
<dbReference type="AlphaFoldDB" id="D2U3Y2"/>
<dbReference type="InterPro" id="IPR018030">
    <property type="entry name" value="Fimbrial_membr_usher_CS"/>
</dbReference>
<dbReference type="PANTHER" id="PTHR30451:SF21">
    <property type="entry name" value="FIMBRIAL USHER DOMAIN-CONTAINING PROTEIN YDET-RELATED"/>
    <property type="match status" value="1"/>
</dbReference>
<dbReference type="GO" id="GO:0009297">
    <property type="term" value="P:pilus assembly"/>
    <property type="evidence" value="ECO:0007669"/>
    <property type="project" value="InterPro"/>
</dbReference>
<evidence type="ECO:0000256" key="10">
    <source>
        <dbReference type="RuleBase" id="RU003884"/>
    </source>
</evidence>
<evidence type="ECO:0000256" key="5">
    <source>
        <dbReference type="ARBA" id="ARBA00022558"/>
    </source>
</evidence>
<reference evidence="13" key="1">
    <citation type="journal article" date="2010" name="Insect Mol. Biol.">
        <title>The draft genome sequence of Arsenophonus nasoniae, son-killer bacterium of Nasonia vitripennis, reveals genes associated with virulence and symbiosis.</title>
        <authorList>
            <person name="Wilkes T."/>
            <person name="Darby A.C."/>
            <person name="Choi J."/>
            <person name="Colborne J.K."/>
            <person name="Werren J.H."/>
            <person name="Hurst G.D.D."/>
        </authorList>
    </citation>
    <scope>NUCLEOTIDE SEQUENCE</scope>
</reference>
<evidence type="ECO:0000256" key="7">
    <source>
        <dbReference type="ARBA" id="ARBA00022729"/>
    </source>
</evidence>
<keyword evidence="4" id="KW-1134">Transmembrane beta strand</keyword>
<dbReference type="EMBL" id="FN545263">
    <property type="protein sequence ID" value="CBA76166.1"/>
    <property type="molecule type" value="Genomic_DNA"/>
</dbReference>
<dbReference type="Gene3D" id="2.60.40.2070">
    <property type="match status" value="1"/>
</dbReference>
<evidence type="ECO:0000256" key="8">
    <source>
        <dbReference type="ARBA" id="ARBA00023136"/>
    </source>
</evidence>
<evidence type="ECO:0000256" key="6">
    <source>
        <dbReference type="ARBA" id="ARBA00022692"/>
    </source>
</evidence>
<name>D2U3Y2_9GAMM</name>
<evidence type="ECO:0000259" key="12">
    <source>
        <dbReference type="Pfam" id="PF13954"/>
    </source>
</evidence>
<keyword evidence="8 10" id="KW-0472">Membrane</keyword>
<keyword evidence="6 10" id="KW-0812">Transmembrane</keyword>
<keyword evidence="9 10" id="KW-0998">Cell outer membrane</keyword>
<dbReference type="GO" id="GO:0009279">
    <property type="term" value="C:cell outer membrane"/>
    <property type="evidence" value="ECO:0007669"/>
    <property type="project" value="UniProtKB-SubCell"/>
</dbReference>
<dbReference type="Gene3D" id="2.60.40.2610">
    <property type="entry name" value="Outer membrane usher protein FimD, plug domain"/>
    <property type="match status" value="1"/>
</dbReference>
<dbReference type="Pfam" id="PF00577">
    <property type="entry name" value="Usher"/>
    <property type="match status" value="1"/>
</dbReference>
<dbReference type="InterPro" id="IPR043142">
    <property type="entry name" value="PapC-like_C_sf"/>
</dbReference>
<dbReference type="FunFam" id="2.60.40.3110:FF:000001">
    <property type="entry name" value="Putative fimbrial outer membrane usher"/>
    <property type="match status" value="1"/>
</dbReference>
<dbReference type="InterPro" id="IPR037224">
    <property type="entry name" value="PapC_N_sf"/>
</dbReference>
<dbReference type="GO" id="GO:0015473">
    <property type="term" value="F:fimbrial usher porin activity"/>
    <property type="evidence" value="ECO:0007669"/>
    <property type="project" value="InterPro"/>
</dbReference>